<accession>A0AAD9PYY8</accession>
<feature type="compositionally biased region" description="Basic residues" evidence="1">
    <location>
        <begin position="407"/>
        <end position="418"/>
    </location>
</feature>
<name>A0AAD9PYY8_ACRCE</name>
<feature type="compositionally biased region" description="Low complexity" evidence="1">
    <location>
        <begin position="280"/>
        <end position="311"/>
    </location>
</feature>
<feature type="compositionally biased region" description="Polar residues" evidence="1">
    <location>
        <begin position="361"/>
        <end position="376"/>
    </location>
</feature>
<protein>
    <submittedName>
        <fullName evidence="2">Uncharacterized protein</fullName>
    </submittedName>
</protein>
<evidence type="ECO:0000313" key="3">
    <source>
        <dbReference type="Proteomes" id="UP001249851"/>
    </source>
</evidence>
<feature type="region of interest" description="Disordered" evidence="1">
    <location>
        <begin position="264"/>
        <end position="418"/>
    </location>
</feature>
<evidence type="ECO:0000313" key="2">
    <source>
        <dbReference type="EMBL" id="KAK2551548.1"/>
    </source>
</evidence>
<sequence>MSGLSVEMLSSIVSQLAGQGLTLPQGNTSNVGHSIVNEDEVLVGNEEIFTMEELISKRKRNEKATQAQQTFSYVLREAAKISGLWDSAPLFREISSKVMEKFISKVTNALPTLNCHNGKKKIKERFSEMMTYRRNHLKNTKFWKRSEKLKKYGMVQETRPTANIQEPVAISTVEVVQQKLDKNGGCEFQQGEEVLVIHDNDKVARAGFLKQSSSNETYAELKMTANYSRSNGQRKIKLDGPNGEKFLEDIENNRKFYWPISGIKQKGPYARGRSGGKRNATSSKARSASKSPPATVTLEEASSSTAVSASLSPPPTPPTKTSTEPALPKGTPPPTTPQELHRTTPLPQLTPPPSQPSTPQVIDNTYPTLSQSSTTCIKGRKKKRSQPWVYVPVTDNNEQEAEELPKKRPRKTKTVFDA</sequence>
<organism evidence="2 3">
    <name type="scientific">Acropora cervicornis</name>
    <name type="common">Staghorn coral</name>
    <dbReference type="NCBI Taxonomy" id="6130"/>
    <lineage>
        <taxon>Eukaryota</taxon>
        <taxon>Metazoa</taxon>
        <taxon>Cnidaria</taxon>
        <taxon>Anthozoa</taxon>
        <taxon>Hexacorallia</taxon>
        <taxon>Scleractinia</taxon>
        <taxon>Astrocoeniina</taxon>
        <taxon>Acroporidae</taxon>
        <taxon>Acropora</taxon>
    </lineage>
</organism>
<dbReference type="EMBL" id="JARQWQ010000096">
    <property type="protein sequence ID" value="KAK2551548.1"/>
    <property type="molecule type" value="Genomic_DNA"/>
</dbReference>
<dbReference type="Proteomes" id="UP001249851">
    <property type="component" value="Unassembled WGS sequence"/>
</dbReference>
<evidence type="ECO:0000256" key="1">
    <source>
        <dbReference type="SAM" id="MobiDB-lite"/>
    </source>
</evidence>
<gene>
    <name evidence="2" type="ORF">P5673_027519</name>
</gene>
<proteinExistence type="predicted"/>
<dbReference type="AlphaFoldDB" id="A0AAD9PYY8"/>
<reference evidence="2" key="1">
    <citation type="journal article" date="2023" name="G3 (Bethesda)">
        <title>Whole genome assembly and annotation of the endangered Caribbean coral Acropora cervicornis.</title>
        <authorList>
            <person name="Selwyn J.D."/>
            <person name="Vollmer S.V."/>
        </authorList>
    </citation>
    <scope>NUCLEOTIDE SEQUENCE</scope>
    <source>
        <strain evidence="2">K2</strain>
    </source>
</reference>
<keyword evidence="3" id="KW-1185">Reference proteome</keyword>
<comment type="caution">
    <text evidence="2">The sequence shown here is derived from an EMBL/GenBank/DDBJ whole genome shotgun (WGS) entry which is preliminary data.</text>
</comment>
<reference evidence="2" key="2">
    <citation type="journal article" date="2023" name="Science">
        <title>Genomic signatures of disease resistance in endangered staghorn corals.</title>
        <authorList>
            <person name="Vollmer S.V."/>
            <person name="Selwyn J.D."/>
            <person name="Despard B.A."/>
            <person name="Roesel C.L."/>
        </authorList>
    </citation>
    <scope>NUCLEOTIDE SEQUENCE</scope>
    <source>
        <strain evidence="2">K2</strain>
    </source>
</reference>